<proteinExistence type="predicted"/>
<feature type="chain" id="PRO_5005191288" evidence="1">
    <location>
        <begin position="18"/>
        <end position="81"/>
    </location>
</feature>
<dbReference type="AlphaFoldDB" id="A0A0G4H9M5"/>
<evidence type="ECO:0000256" key="1">
    <source>
        <dbReference type="SAM" id="SignalP"/>
    </source>
</evidence>
<sequence>MRFFLFLFVLVLDDTRAVVPHKPEKEKVNFDSEEMTVGELFEMYLSEAAEKYEIEDQSGNEAVSRRDSPWYVGKLDLYQIP</sequence>
<name>A0A0G4H9M5_9ALVE</name>
<organism evidence="2">
    <name type="scientific">Chromera velia CCMP2878</name>
    <dbReference type="NCBI Taxonomy" id="1169474"/>
    <lineage>
        <taxon>Eukaryota</taxon>
        <taxon>Sar</taxon>
        <taxon>Alveolata</taxon>
        <taxon>Colpodellida</taxon>
        <taxon>Chromeraceae</taxon>
        <taxon>Chromera</taxon>
    </lineage>
</organism>
<gene>
    <name evidence="2" type="ORF">Cvel_25457</name>
</gene>
<protein>
    <submittedName>
        <fullName evidence="2">Uncharacterized protein</fullName>
    </submittedName>
</protein>
<feature type="signal peptide" evidence="1">
    <location>
        <begin position="1"/>
        <end position="17"/>
    </location>
</feature>
<reference evidence="2" key="1">
    <citation type="submission" date="2014-11" db="EMBL/GenBank/DDBJ databases">
        <authorList>
            <person name="Otto D Thomas"/>
            <person name="Naeem Raeece"/>
        </authorList>
    </citation>
    <scope>NUCLEOTIDE SEQUENCE</scope>
</reference>
<dbReference type="VEuPathDB" id="CryptoDB:Cvel_25457"/>
<dbReference type="EMBL" id="CDMZ01002080">
    <property type="protein sequence ID" value="CEM40656.1"/>
    <property type="molecule type" value="Genomic_DNA"/>
</dbReference>
<accession>A0A0G4H9M5</accession>
<evidence type="ECO:0000313" key="2">
    <source>
        <dbReference type="EMBL" id="CEM40656.1"/>
    </source>
</evidence>
<keyword evidence="1" id="KW-0732">Signal</keyword>